<evidence type="ECO:0000256" key="3">
    <source>
        <dbReference type="ARBA" id="ARBA00022448"/>
    </source>
</evidence>
<dbReference type="InterPro" id="IPR000522">
    <property type="entry name" value="ABC_transptr_permease_BtuC"/>
</dbReference>
<feature type="transmembrane region" description="Helical" evidence="8">
    <location>
        <begin position="150"/>
        <end position="171"/>
    </location>
</feature>
<feature type="transmembrane region" description="Helical" evidence="8">
    <location>
        <begin position="115"/>
        <end position="138"/>
    </location>
</feature>
<comment type="similarity">
    <text evidence="2">Belongs to the binding-protein-dependent transport system permease family. FecCD subfamily.</text>
</comment>
<dbReference type="SUPFAM" id="SSF81345">
    <property type="entry name" value="ABC transporter involved in vitamin B12 uptake, BtuC"/>
    <property type="match status" value="1"/>
</dbReference>
<gene>
    <name evidence="9" type="ORF">N6H18_17525</name>
</gene>
<dbReference type="InterPro" id="IPR037294">
    <property type="entry name" value="ABC_BtuC-like"/>
</dbReference>
<name>A0ABY6CV81_9BACT</name>
<evidence type="ECO:0000256" key="4">
    <source>
        <dbReference type="ARBA" id="ARBA00022475"/>
    </source>
</evidence>
<dbReference type="Gene3D" id="1.10.3470.10">
    <property type="entry name" value="ABC transporter involved in vitamin B12 uptake, BtuC"/>
    <property type="match status" value="1"/>
</dbReference>
<keyword evidence="7 8" id="KW-0472">Membrane</keyword>
<evidence type="ECO:0000256" key="8">
    <source>
        <dbReference type="SAM" id="Phobius"/>
    </source>
</evidence>
<dbReference type="RefSeq" id="WP_262309581.1">
    <property type="nucleotide sequence ID" value="NZ_CP106679.1"/>
</dbReference>
<evidence type="ECO:0000256" key="1">
    <source>
        <dbReference type="ARBA" id="ARBA00004651"/>
    </source>
</evidence>
<dbReference type="Proteomes" id="UP001065174">
    <property type="component" value="Chromosome"/>
</dbReference>
<feature type="transmembrane region" description="Helical" evidence="8">
    <location>
        <begin position="312"/>
        <end position="329"/>
    </location>
</feature>
<keyword evidence="6 8" id="KW-1133">Transmembrane helix</keyword>
<organism evidence="9 10">
    <name type="scientific">Reichenbachiella agarivorans</name>
    <dbReference type="NCBI Taxonomy" id="2979464"/>
    <lineage>
        <taxon>Bacteria</taxon>
        <taxon>Pseudomonadati</taxon>
        <taxon>Bacteroidota</taxon>
        <taxon>Cytophagia</taxon>
        <taxon>Cytophagales</taxon>
        <taxon>Reichenbachiellaceae</taxon>
        <taxon>Reichenbachiella</taxon>
    </lineage>
</organism>
<proteinExistence type="inferred from homology"/>
<evidence type="ECO:0000256" key="5">
    <source>
        <dbReference type="ARBA" id="ARBA00022692"/>
    </source>
</evidence>
<keyword evidence="4" id="KW-1003">Cell membrane</keyword>
<feature type="transmembrane region" description="Helical" evidence="8">
    <location>
        <begin position="239"/>
        <end position="262"/>
    </location>
</feature>
<keyword evidence="5 8" id="KW-0812">Transmembrane</keyword>
<evidence type="ECO:0000256" key="6">
    <source>
        <dbReference type="ARBA" id="ARBA00022989"/>
    </source>
</evidence>
<evidence type="ECO:0000313" key="9">
    <source>
        <dbReference type="EMBL" id="UXP32145.1"/>
    </source>
</evidence>
<feature type="transmembrane region" description="Helical" evidence="8">
    <location>
        <begin position="58"/>
        <end position="75"/>
    </location>
</feature>
<dbReference type="CDD" id="cd06550">
    <property type="entry name" value="TM_ABC_iron-siderophores_like"/>
    <property type="match status" value="1"/>
</dbReference>
<feature type="transmembrane region" description="Helical" evidence="8">
    <location>
        <begin position="87"/>
        <end position="109"/>
    </location>
</feature>
<evidence type="ECO:0000256" key="2">
    <source>
        <dbReference type="ARBA" id="ARBA00007935"/>
    </source>
</evidence>
<dbReference type="EMBL" id="CP106679">
    <property type="protein sequence ID" value="UXP32145.1"/>
    <property type="molecule type" value="Genomic_DNA"/>
</dbReference>
<reference evidence="9" key="1">
    <citation type="submission" date="2022-09" db="EMBL/GenBank/DDBJ databases">
        <title>Comparative genomics and taxonomic characterization of three novel marine species of genus Reichenbachiella exhibiting antioxidant and polysaccharide degradation activities.</title>
        <authorList>
            <person name="Muhammad N."/>
            <person name="Lee Y.-J."/>
            <person name="Ko J."/>
            <person name="Kim S.-G."/>
        </authorList>
    </citation>
    <scope>NUCLEOTIDE SEQUENCE</scope>
    <source>
        <strain evidence="9">BKB1-1</strain>
    </source>
</reference>
<dbReference type="PANTHER" id="PTHR30472:SF41">
    <property type="entry name" value="TRANSPORT SYSTEM PERMEASE PROTEIN"/>
    <property type="match status" value="1"/>
</dbReference>
<dbReference type="Pfam" id="PF01032">
    <property type="entry name" value="FecCD"/>
    <property type="match status" value="1"/>
</dbReference>
<protein>
    <submittedName>
        <fullName evidence="9">Iron ABC transporter permease</fullName>
    </submittedName>
</protein>
<accession>A0ABY6CV81</accession>
<comment type="subcellular location">
    <subcellularLocation>
        <location evidence="1">Cell membrane</location>
        <topology evidence="1">Multi-pass membrane protein</topology>
    </subcellularLocation>
</comment>
<evidence type="ECO:0000313" key="10">
    <source>
        <dbReference type="Proteomes" id="UP001065174"/>
    </source>
</evidence>
<sequence>MFKSILFLGLLCAALFVLNIVVGSVWIPPSDLYVIITDPSDDTRVWQNIIFNYRLPRALAALLAGASLSLSGLFMQTFFRNPLAGPFVLGISSGASLGVALVVLGSSFFSVIGLTYYAGISTTLGAIMGSFLVFLVVIYFSTKVADHTSLLIIGLMFSSATGAVVSVLQYFSNPEDIQAYLMWTFGDLGSVTMGELTMMVPLIMIGLVSSIFLLKPLNIYLIGNAYARNAGLNLQRSKYAIICVTALLAGTVTAYCGPIAFIGLAGPHIARMILDTSDHKKLIPYSAVMGSVVLLFCDMVSRLPGLAQSLPLNAITSLLGGPLVIWLIVKRKNIQSGF</sequence>
<dbReference type="PANTHER" id="PTHR30472">
    <property type="entry name" value="FERRIC ENTEROBACTIN TRANSPORT SYSTEM PERMEASE PROTEIN"/>
    <property type="match status" value="1"/>
</dbReference>
<keyword evidence="3" id="KW-0813">Transport</keyword>
<evidence type="ECO:0000256" key="7">
    <source>
        <dbReference type="ARBA" id="ARBA00023136"/>
    </source>
</evidence>
<keyword evidence="10" id="KW-1185">Reference proteome</keyword>
<feature type="transmembrane region" description="Helical" evidence="8">
    <location>
        <begin position="191"/>
        <end position="214"/>
    </location>
</feature>